<evidence type="ECO:0000313" key="5">
    <source>
        <dbReference type="Proteomes" id="UP000038010"/>
    </source>
</evidence>
<comment type="caution">
    <text evidence="4">The sequence shown here is derived from an EMBL/GenBank/DDBJ whole genome shotgun (WGS) entry which is preliminary data.</text>
</comment>
<dbReference type="GO" id="GO:0016757">
    <property type="term" value="F:glycosyltransferase activity"/>
    <property type="evidence" value="ECO:0007669"/>
    <property type="project" value="UniProtKB-KW"/>
</dbReference>
<dbReference type="OrthoDB" id="407658at2759"/>
<dbReference type="GO" id="GO:0006487">
    <property type="term" value="P:protein N-linked glycosylation"/>
    <property type="evidence" value="ECO:0007669"/>
    <property type="project" value="TreeGrafter"/>
</dbReference>
<dbReference type="EMBL" id="LFJN01000004">
    <property type="protein sequence ID" value="KPI43959.1"/>
    <property type="molecule type" value="Genomic_DNA"/>
</dbReference>
<evidence type="ECO:0000256" key="2">
    <source>
        <dbReference type="ARBA" id="ARBA00022676"/>
    </source>
</evidence>
<proteinExistence type="inferred from homology"/>
<dbReference type="GO" id="GO:0000139">
    <property type="term" value="C:Golgi membrane"/>
    <property type="evidence" value="ECO:0007669"/>
    <property type="project" value="TreeGrafter"/>
</dbReference>
<keyword evidence="5" id="KW-1185">Reference proteome</keyword>
<comment type="similarity">
    <text evidence="1">Belongs to the glycosyltransferase 34 family.</text>
</comment>
<gene>
    <name evidence="4" type="ORF">AB675_6169</name>
</gene>
<dbReference type="PANTHER" id="PTHR31306">
    <property type="entry name" value="ALPHA-1,6-MANNOSYLTRANSFERASE MNN11-RELATED"/>
    <property type="match status" value="1"/>
</dbReference>
<organism evidence="4 5">
    <name type="scientific">Cyphellophora attinorum</name>
    <dbReference type="NCBI Taxonomy" id="1664694"/>
    <lineage>
        <taxon>Eukaryota</taxon>
        <taxon>Fungi</taxon>
        <taxon>Dikarya</taxon>
        <taxon>Ascomycota</taxon>
        <taxon>Pezizomycotina</taxon>
        <taxon>Eurotiomycetes</taxon>
        <taxon>Chaetothyriomycetidae</taxon>
        <taxon>Chaetothyriales</taxon>
        <taxon>Cyphellophoraceae</taxon>
        <taxon>Cyphellophora</taxon>
    </lineage>
</organism>
<dbReference type="SUPFAM" id="SSF53448">
    <property type="entry name" value="Nucleotide-diphospho-sugar transferases"/>
    <property type="match status" value="1"/>
</dbReference>
<accession>A0A0N0NQQ1</accession>
<dbReference type="InterPro" id="IPR029044">
    <property type="entry name" value="Nucleotide-diphossugar_trans"/>
</dbReference>
<sequence length="361" mass="42021">MAAFSCLLLVKSLDRHNNSAWQLGPQRQMQETSKVFSVYNPLDYESVQGPRADYIAPDVAKVSMLYGDNDYYLRAIETHIKHAKRHRYPTYILRKELINGVWNKLLCLMHAMVSELSKGEHAAKWIMWFDADSAVVNPAVPLTVFLPPEEHSDIHFLGSKDQSGFNAGMFFIKVHKWSLELLANAMTYEHHRPDIDLSFLEQTSLYLELNRTENRKHVLYQPRPWFNTYEFHHAYEGEKGDVFVHFPGLEEDRWKHMADWLSILEGPQQKDWEVELHQTKYPARVAEFWEVFGTARKQLEMANERIRGQEPTRQPLREAMDAAERILWSETDQIVAMKEATQRLTKEMSAAGLMVAVEAVT</sequence>
<keyword evidence="2" id="KW-0328">Glycosyltransferase</keyword>
<dbReference type="AlphaFoldDB" id="A0A0N0NQQ1"/>
<evidence type="ECO:0000256" key="3">
    <source>
        <dbReference type="ARBA" id="ARBA00022679"/>
    </source>
</evidence>
<evidence type="ECO:0000313" key="4">
    <source>
        <dbReference type="EMBL" id="KPI43959.1"/>
    </source>
</evidence>
<dbReference type="PANTHER" id="PTHR31306:SF8">
    <property type="entry name" value="GLYCOSYLTRANSFERASE FAMILY 34 PROTEIN"/>
    <property type="match status" value="1"/>
</dbReference>
<protein>
    <recommendedName>
        <fullName evidence="6">Galactosyl transferase GMA12/MNN10 family protein</fullName>
    </recommendedName>
</protein>
<name>A0A0N0NQQ1_9EURO</name>
<dbReference type="Gene3D" id="3.90.550.10">
    <property type="entry name" value="Spore Coat Polysaccharide Biosynthesis Protein SpsA, Chain A"/>
    <property type="match status" value="1"/>
</dbReference>
<dbReference type="Pfam" id="PF05637">
    <property type="entry name" value="Glyco_transf_34"/>
    <property type="match status" value="1"/>
</dbReference>
<dbReference type="InterPro" id="IPR008630">
    <property type="entry name" value="Glyco_trans_34"/>
</dbReference>
<evidence type="ECO:0000256" key="1">
    <source>
        <dbReference type="ARBA" id="ARBA00005664"/>
    </source>
</evidence>
<dbReference type="RefSeq" id="XP_018003922.1">
    <property type="nucleotide sequence ID" value="XM_018146439.1"/>
</dbReference>
<dbReference type="STRING" id="1664694.A0A0N0NQQ1"/>
<evidence type="ECO:0008006" key="6">
    <source>
        <dbReference type="Google" id="ProtNLM"/>
    </source>
</evidence>
<reference evidence="4 5" key="1">
    <citation type="submission" date="2015-06" db="EMBL/GenBank/DDBJ databases">
        <title>Draft genome of the ant-associated black yeast Phialophora attae CBS 131958.</title>
        <authorList>
            <person name="Moreno L.F."/>
            <person name="Stielow B.J."/>
            <person name="de Hoog S."/>
            <person name="Vicente V.A."/>
            <person name="Weiss V.A."/>
            <person name="de Vries M."/>
            <person name="Cruz L.M."/>
            <person name="Souza E.M."/>
        </authorList>
    </citation>
    <scope>NUCLEOTIDE SEQUENCE [LARGE SCALE GENOMIC DNA]</scope>
    <source>
        <strain evidence="4 5">CBS 131958</strain>
    </source>
</reference>
<dbReference type="VEuPathDB" id="FungiDB:AB675_6169"/>
<dbReference type="Proteomes" id="UP000038010">
    <property type="component" value="Unassembled WGS sequence"/>
</dbReference>
<keyword evidence="3" id="KW-0808">Transferase</keyword>
<dbReference type="GeneID" id="28738319"/>